<accession>A0ABM1DWL0</accession>
<dbReference type="SUPFAM" id="SSF56672">
    <property type="entry name" value="DNA/RNA polymerases"/>
    <property type="match status" value="1"/>
</dbReference>
<dbReference type="EC" id="2.7.7.49" evidence="1"/>
<dbReference type="InterPro" id="IPR001584">
    <property type="entry name" value="Integrase_cat-core"/>
</dbReference>
<reference evidence="5" key="1">
    <citation type="submission" date="2025-08" db="UniProtKB">
        <authorList>
            <consortium name="RefSeq"/>
        </authorList>
    </citation>
    <scope>IDENTIFICATION</scope>
</reference>
<evidence type="ECO:0000259" key="3">
    <source>
        <dbReference type="PROSITE" id="PS50994"/>
    </source>
</evidence>
<feature type="compositionally biased region" description="Polar residues" evidence="2">
    <location>
        <begin position="372"/>
        <end position="382"/>
    </location>
</feature>
<dbReference type="InterPro" id="IPR050951">
    <property type="entry name" value="Retrovirus_Pol_polyprotein"/>
</dbReference>
<dbReference type="InterPro" id="IPR012337">
    <property type="entry name" value="RNaseH-like_sf"/>
</dbReference>
<feature type="domain" description="Integrase catalytic" evidence="3">
    <location>
        <begin position="241"/>
        <end position="402"/>
    </location>
</feature>
<protein>
    <recommendedName>
        <fullName evidence="1">RNA-directed DNA polymerase</fullName>
        <ecNumber evidence="1">2.7.7.49</ecNumber>
    </recommendedName>
</protein>
<dbReference type="PANTHER" id="PTHR37984">
    <property type="entry name" value="PROTEIN CBG26694"/>
    <property type="match status" value="1"/>
</dbReference>
<dbReference type="PROSITE" id="PS50994">
    <property type="entry name" value="INTEGRASE"/>
    <property type="match status" value="1"/>
</dbReference>
<dbReference type="RefSeq" id="XP_014664331.1">
    <property type="nucleotide sequence ID" value="XM_014808845.1"/>
</dbReference>
<gene>
    <name evidence="5" type="primary">LOC106806776</name>
</gene>
<feature type="region of interest" description="Disordered" evidence="2">
    <location>
        <begin position="372"/>
        <end position="392"/>
    </location>
</feature>
<evidence type="ECO:0000313" key="4">
    <source>
        <dbReference type="Proteomes" id="UP000695022"/>
    </source>
</evidence>
<evidence type="ECO:0000313" key="5">
    <source>
        <dbReference type="RefSeq" id="XP_014664331.1"/>
    </source>
</evidence>
<evidence type="ECO:0000256" key="2">
    <source>
        <dbReference type="SAM" id="MobiDB-lite"/>
    </source>
</evidence>
<keyword evidence="4" id="KW-1185">Reference proteome</keyword>
<dbReference type="InterPro" id="IPR043502">
    <property type="entry name" value="DNA/RNA_pol_sf"/>
</dbReference>
<dbReference type="Gene3D" id="1.10.340.70">
    <property type="match status" value="1"/>
</dbReference>
<feature type="compositionally biased region" description="Polar residues" evidence="2">
    <location>
        <begin position="504"/>
        <end position="514"/>
    </location>
</feature>
<dbReference type="InterPro" id="IPR036397">
    <property type="entry name" value="RNaseH_sf"/>
</dbReference>
<feature type="region of interest" description="Disordered" evidence="2">
    <location>
        <begin position="478"/>
        <end position="514"/>
    </location>
</feature>
<dbReference type="GeneID" id="106806776"/>
<dbReference type="Proteomes" id="UP000695022">
    <property type="component" value="Unplaced"/>
</dbReference>
<proteinExistence type="predicted"/>
<evidence type="ECO:0000256" key="1">
    <source>
        <dbReference type="ARBA" id="ARBA00012493"/>
    </source>
</evidence>
<dbReference type="InterPro" id="IPR041588">
    <property type="entry name" value="Integrase_H2C2"/>
</dbReference>
<dbReference type="Pfam" id="PF00665">
    <property type="entry name" value="rve"/>
    <property type="match status" value="1"/>
</dbReference>
<organism evidence="4 5">
    <name type="scientific">Priapulus caudatus</name>
    <name type="common">Priapulid worm</name>
    <dbReference type="NCBI Taxonomy" id="37621"/>
    <lineage>
        <taxon>Eukaryota</taxon>
        <taxon>Metazoa</taxon>
        <taxon>Ecdysozoa</taxon>
        <taxon>Scalidophora</taxon>
        <taxon>Priapulida</taxon>
        <taxon>Priapulimorpha</taxon>
        <taxon>Priapulimorphida</taxon>
        <taxon>Priapulidae</taxon>
        <taxon>Priapulus</taxon>
    </lineage>
</organism>
<dbReference type="Pfam" id="PF17919">
    <property type="entry name" value="RT_RNaseH_2"/>
    <property type="match status" value="1"/>
</dbReference>
<feature type="compositionally biased region" description="Basic and acidic residues" evidence="2">
    <location>
        <begin position="482"/>
        <end position="494"/>
    </location>
</feature>
<name>A0ABM1DWL0_PRICU</name>
<dbReference type="PANTHER" id="PTHR37984:SF8">
    <property type="entry name" value="CCHC-TYPE DOMAIN-CONTAINING PROTEIN"/>
    <property type="match status" value="1"/>
</dbReference>
<dbReference type="Pfam" id="PF17921">
    <property type="entry name" value="Integrase_H2C2"/>
    <property type="match status" value="1"/>
</dbReference>
<sequence length="514" mass="59059">MVEVSTHRKLRPYFVWSPTETKMILIDFENGKLPIGFFQIGRCDAPLNELSTPDDMAMQELKQLMTEAPILMYYDQTKPLVIHTDASARGLGAVMTQDGKPKKTFSHLSLPEENIPKMRKHTCEDEGLQALKSTIMTGWPECKAQLSPHVIPYFNLRDELTVVDGLIFRGERLVVPKAMRRDVKTDLHIGHSGVEATLRRAREYVYWPQMAQEITEWIQTCATCMEYSNAQPQLPLMSHEVPNRPWEKIGVDLMFLEGEEYLVTVCYRSNFWEVDRLYKSTAKSVINKLTNHFARYVIPDKMVSDNGPPFSSREFASFIKRLNIKHQTISPYNSKANGHVESAVKSAKKVMKKCRRSGEDLLLALLNLRNTPTQGVDSSPSQRFLGRRTKTRVPTTASLLKPRSHETKHEMQQLELNKKRQAKYFDRHAKELPELVQGDVVRMKPFRPGEDRWKKGRVLRRLDERSFEVDVDGAVYRRNREHLRASKESPDSERSPVGPRPEGSNPTTDAQGPE</sequence>
<dbReference type="Gene3D" id="3.30.420.10">
    <property type="entry name" value="Ribonuclease H-like superfamily/Ribonuclease H"/>
    <property type="match status" value="1"/>
</dbReference>
<dbReference type="SUPFAM" id="SSF53098">
    <property type="entry name" value="Ribonuclease H-like"/>
    <property type="match status" value="1"/>
</dbReference>
<dbReference type="InterPro" id="IPR041577">
    <property type="entry name" value="RT_RNaseH_2"/>
</dbReference>